<dbReference type="GO" id="GO:0046872">
    <property type="term" value="F:metal ion binding"/>
    <property type="evidence" value="ECO:0007669"/>
    <property type="project" value="UniProtKB-KW"/>
</dbReference>
<evidence type="ECO:0000256" key="3">
    <source>
        <dbReference type="ARBA" id="ARBA00022723"/>
    </source>
</evidence>
<feature type="domain" description="Radical SAM core" evidence="8">
    <location>
        <begin position="18"/>
        <end position="161"/>
    </location>
</feature>
<keyword evidence="3" id="KW-0479">Metal-binding</keyword>
<dbReference type="SFLD" id="SFLDS00029">
    <property type="entry name" value="Radical_SAM"/>
    <property type="match status" value="1"/>
</dbReference>
<evidence type="ECO:0000313" key="9">
    <source>
        <dbReference type="EMBL" id="GAJ03129.1"/>
    </source>
</evidence>
<dbReference type="HAMAP" id="MF_00917">
    <property type="entry name" value="QueE"/>
    <property type="match status" value="1"/>
</dbReference>
<keyword evidence="6" id="KW-0411">Iron-sulfur</keyword>
<evidence type="ECO:0000256" key="1">
    <source>
        <dbReference type="ARBA" id="ARBA00022485"/>
    </source>
</evidence>
<dbReference type="SUPFAM" id="SSF102114">
    <property type="entry name" value="Radical SAM enzymes"/>
    <property type="match status" value="1"/>
</dbReference>
<dbReference type="CDD" id="cd01335">
    <property type="entry name" value="Radical_SAM"/>
    <property type="match status" value="1"/>
</dbReference>
<keyword evidence="2" id="KW-0949">S-adenosyl-L-methionine</keyword>
<evidence type="ECO:0000256" key="4">
    <source>
        <dbReference type="ARBA" id="ARBA00022842"/>
    </source>
</evidence>
<protein>
    <recommendedName>
        <fullName evidence="8">Radical SAM core domain-containing protein</fullName>
    </recommendedName>
</protein>
<sequence>MPLKVNEIFFSIQGESSYAGRPCVFVRLTGCNLRCSYCDTQYAYDEGREMEIGEIIDRVASYECPLVEVTGGEPLIQKETSVLIHRFLEEGFEVLLETNGSQDISQIDDRCVKIVDIKCPSSGEEEKNDLDNLTRLTDKDEIKFVIGSREDYEYARKILDI</sequence>
<evidence type="ECO:0000256" key="7">
    <source>
        <dbReference type="ARBA" id="ARBA00023239"/>
    </source>
</evidence>
<comment type="caution">
    <text evidence="9">The sequence shown here is derived from an EMBL/GenBank/DDBJ whole genome shotgun (WGS) entry which is preliminary data.</text>
</comment>
<dbReference type="GO" id="GO:0016829">
    <property type="term" value="F:lyase activity"/>
    <property type="evidence" value="ECO:0007669"/>
    <property type="project" value="UniProtKB-KW"/>
</dbReference>
<evidence type="ECO:0000256" key="6">
    <source>
        <dbReference type="ARBA" id="ARBA00023014"/>
    </source>
</evidence>
<dbReference type="GO" id="GO:0051539">
    <property type="term" value="F:4 iron, 4 sulfur cluster binding"/>
    <property type="evidence" value="ECO:0007669"/>
    <property type="project" value="UniProtKB-KW"/>
</dbReference>
<gene>
    <name evidence="9" type="ORF">S12H4_53461</name>
</gene>
<accession>X1TCZ8</accession>
<feature type="non-terminal residue" evidence="9">
    <location>
        <position position="161"/>
    </location>
</feature>
<dbReference type="Pfam" id="PF04055">
    <property type="entry name" value="Radical_SAM"/>
    <property type="match status" value="1"/>
</dbReference>
<name>X1TCZ8_9ZZZZ</name>
<evidence type="ECO:0000256" key="2">
    <source>
        <dbReference type="ARBA" id="ARBA00022691"/>
    </source>
</evidence>
<dbReference type="PANTHER" id="PTHR42836">
    <property type="entry name" value="7-CARBOXY-7-DEAZAGUANINE SYNTHASE"/>
    <property type="match status" value="1"/>
</dbReference>
<dbReference type="PANTHER" id="PTHR42836:SF1">
    <property type="entry name" value="7-CARBOXY-7-DEAZAGUANINE SYNTHASE"/>
    <property type="match status" value="1"/>
</dbReference>
<organism evidence="9">
    <name type="scientific">marine sediment metagenome</name>
    <dbReference type="NCBI Taxonomy" id="412755"/>
    <lineage>
        <taxon>unclassified sequences</taxon>
        <taxon>metagenomes</taxon>
        <taxon>ecological metagenomes</taxon>
    </lineage>
</organism>
<dbReference type="Gene3D" id="3.20.20.70">
    <property type="entry name" value="Aldolase class I"/>
    <property type="match status" value="1"/>
</dbReference>
<dbReference type="InterPro" id="IPR058240">
    <property type="entry name" value="rSAM_sf"/>
</dbReference>
<dbReference type="PROSITE" id="PS51918">
    <property type="entry name" value="RADICAL_SAM"/>
    <property type="match status" value="1"/>
</dbReference>
<evidence type="ECO:0000259" key="8">
    <source>
        <dbReference type="PROSITE" id="PS51918"/>
    </source>
</evidence>
<keyword evidence="7" id="KW-0456">Lyase</keyword>
<dbReference type="EMBL" id="BARW01034033">
    <property type="protein sequence ID" value="GAJ03129.1"/>
    <property type="molecule type" value="Genomic_DNA"/>
</dbReference>
<dbReference type="InterPro" id="IPR024924">
    <property type="entry name" value="7-CO-7-deazaguanine_synth-like"/>
</dbReference>
<reference evidence="9" key="1">
    <citation type="journal article" date="2014" name="Front. Microbiol.">
        <title>High frequency of phylogenetically diverse reductive dehalogenase-homologous genes in deep subseafloor sedimentary metagenomes.</title>
        <authorList>
            <person name="Kawai M."/>
            <person name="Futagami T."/>
            <person name="Toyoda A."/>
            <person name="Takaki Y."/>
            <person name="Nishi S."/>
            <person name="Hori S."/>
            <person name="Arai W."/>
            <person name="Tsubouchi T."/>
            <person name="Morono Y."/>
            <person name="Uchiyama I."/>
            <person name="Ito T."/>
            <person name="Fujiyama A."/>
            <person name="Inagaki F."/>
            <person name="Takami H."/>
        </authorList>
    </citation>
    <scope>NUCLEOTIDE SEQUENCE</scope>
    <source>
        <strain evidence="9">Expedition CK06-06</strain>
    </source>
</reference>
<keyword evidence="5" id="KW-0408">Iron</keyword>
<dbReference type="AlphaFoldDB" id="X1TCZ8"/>
<dbReference type="InterPro" id="IPR007197">
    <property type="entry name" value="rSAM"/>
</dbReference>
<proteinExistence type="inferred from homology"/>
<dbReference type="InterPro" id="IPR013785">
    <property type="entry name" value="Aldolase_TIM"/>
</dbReference>
<keyword evidence="4" id="KW-0460">Magnesium</keyword>
<keyword evidence="1" id="KW-0004">4Fe-4S</keyword>
<evidence type="ECO:0000256" key="5">
    <source>
        <dbReference type="ARBA" id="ARBA00023004"/>
    </source>
</evidence>